<dbReference type="Proteomes" id="UP000305511">
    <property type="component" value="Unassembled WGS sequence"/>
</dbReference>
<organism evidence="1 2">
    <name type="scientific">Enterococcus faecalis</name>
    <name type="common">Streptococcus faecalis</name>
    <dbReference type="NCBI Taxonomy" id="1351"/>
    <lineage>
        <taxon>Bacteria</taxon>
        <taxon>Bacillati</taxon>
        <taxon>Bacillota</taxon>
        <taxon>Bacilli</taxon>
        <taxon>Lactobacillales</taxon>
        <taxon>Enterococcaceae</taxon>
        <taxon>Enterococcus</taxon>
    </lineage>
</organism>
<accession>A0A4U3KR01</accession>
<reference evidence="1 2" key="1">
    <citation type="submission" date="2019-02" db="EMBL/GenBank/DDBJ databases">
        <title>Bacteria dissemination in different level of health care in South Africa: the effectiveness of infections prevention and control.</title>
        <authorList>
            <person name="Shobo C."/>
            <person name="Amoako D.G."/>
            <person name="Allam M."/>
            <person name="Ismail A."/>
            <person name="Bester L.A."/>
            <person name="Essack S.Y."/>
        </authorList>
    </citation>
    <scope>NUCLEOTIDE SEQUENCE [LARGE SCALE GENOMIC DNA]</scope>
    <source>
        <strain evidence="1 2">2SIL2</strain>
    </source>
</reference>
<evidence type="ECO:0000313" key="2">
    <source>
        <dbReference type="Proteomes" id="UP000305511"/>
    </source>
</evidence>
<protein>
    <submittedName>
        <fullName evidence="1">DUF2513 domain-containing protein</fullName>
    </submittedName>
</protein>
<comment type="caution">
    <text evidence="1">The sequence shown here is derived from an EMBL/GenBank/DDBJ whole genome shotgun (WGS) entry which is preliminary data.</text>
</comment>
<dbReference type="InterPro" id="IPR019650">
    <property type="entry name" value="DUF2513"/>
</dbReference>
<dbReference type="AlphaFoldDB" id="A0A4U3KR01"/>
<name>A0A4U3KR01_ENTFL</name>
<dbReference type="EMBL" id="SIYF01000553">
    <property type="protein sequence ID" value="TKK64049.1"/>
    <property type="molecule type" value="Genomic_DNA"/>
</dbReference>
<sequence length="127" mass="14262">MKLSHDCIRDILLFSESLPYNESASGDKIFKSDLLKKYSSEEINYAVSKLGDDDAQLIKGYVKFASNKPYMTCISSLTFDGHKYLDNIRDPKIWKESKKISSKLASVSIDIMSEIAAKVITKTLGLD</sequence>
<gene>
    <name evidence="1" type="ORF">EY666_17175</name>
</gene>
<dbReference type="RefSeq" id="WP_078126918.1">
    <property type="nucleotide sequence ID" value="NZ_JARQEX010000002.1"/>
</dbReference>
<dbReference type="Pfam" id="PF10711">
    <property type="entry name" value="DUF2513"/>
    <property type="match status" value="1"/>
</dbReference>
<evidence type="ECO:0000313" key="1">
    <source>
        <dbReference type="EMBL" id="TKK64049.1"/>
    </source>
</evidence>
<proteinExistence type="predicted"/>